<proteinExistence type="predicted"/>
<dbReference type="Proteomes" id="UP000887116">
    <property type="component" value="Unassembled WGS sequence"/>
</dbReference>
<reference evidence="1" key="1">
    <citation type="submission" date="2020-07" db="EMBL/GenBank/DDBJ databases">
        <title>Multicomponent nature underlies the extraordinary mechanical properties of spider dragline silk.</title>
        <authorList>
            <person name="Kono N."/>
            <person name="Nakamura H."/>
            <person name="Mori M."/>
            <person name="Yoshida Y."/>
            <person name="Ohtoshi R."/>
            <person name="Malay A.D."/>
            <person name="Moran D.A.P."/>
            <person name="Tomita M."/>
            <person name="Numata K."/>
            <person name="Arakawa K."/>
        </authorList>
    </citation>
    <scope>NUCLEOTIDE SEQUENCE</scope>
</reference>
<gene>
    <name evidence="1" type="ORF">TNCT_462901</name>
</gene>
<protein>
    <submittedName>
        <fullName evidence="1">Uncharacterized protein</fullName>
    </submittedName>
</protein>
<organism evidence="1 2">
    <name type="scientific">Trichonephila clavata</name>
    <name type="common">Joro spider</name>
    <name type="synonym">Nephila clavata</name>
    <dbReference type="NCBI Taxonomy" id="2740835"/>
    <lineage>
        <taxon>Eukaryota</taxon>
        <taxon>Metazoa</taxon>
        <taxon>Ecdysozoa</taxon>
        <taxon>Arthropoda</taxon>
        <taxon>Chelicerata</taxon>
        <taxon>Arachnida</taxon>
        <taxon>Araneae</taxon>
        <taxon>Araneomorphae</taxon>
        <taxon>Entelegynae</taxon>
        <taxon>Araneoidea</taxon>
        <taxon>Nephilidae</taxon>
        <taxon>Trichonephila</taxon>
    </lineage>
</organism>
<accession>A0A8X6LTP3</accession>
<comment type="caution">
    <text evidence="1">The sequence shown here is derived from an EMBL/GenBank/DDBJ whole genome shotgun (WGS) entry which is preliminary data.</text>
</comment>
<keyword evidence="2" id="KW-1185">Reference proteome</keyword>
<dbReference type="AlphaFoldDB" id="A0A8X6LTP3"/>
<sequence>MDLIKNCDRYKNYLDSVDELSNLIIDERKSEESQQLKLEKKSEEKLRCCLKKRHFTLCFSQNQNTETASERVIQPSSVGYRNRAKERENTRMVNYPRGQSSSYPKTALWRERLRERVFSGCKRSVYWRFVWGNARRQSFIRCWFNKRFYFAQVYE</sequence>
<dbReference type="EMBL" id="BMAO01008191">
    <property type="protein sequence ID" value="GFR21625.1"/>
    <property type="molecule type" value="Genomic_DNA"/>
</dbReference>
<name>A0A8X6LTP3_TRICU</name>
<evidence type="ECO:0000313" key="2">
    <source>
        <dbReference type="Proteomes" id="UP000887116"/>
    </source>
</evidence>
<evidence type="ECO:0000313" key="1">
    <source>
        <dbReference type="EMBL" id="GFR21625.1"/>
    </source>
</evidence>